<name>A0AAD8AKN3_DIPPU</name>
<keyword evidence="7" id="KW-1185">Reference proteome</keyword>
<dbReference type="InterPro" id="IPR001394">
    <property type="entry name" value="Peptidase_C19_UCH"/>
</dbReference>
<dbReference type="SUPFAM" id="SSF54001">
    <property type="entry name" value="Cysteine proteinases"/>
    <property type="match status" value="1"/>
</dbReference>
<dbReference type="PROSITE" id="PS50235">
    <property type="entry name" value="USP_3"/>
    <property type="match status" value="1"/>
</dbReference>
<evidence type="ECO:0000256" key="2">
    <source>
        <dbReference type="ARBA" id="ARBA00031500"/>
    </source>
</evidence>
<dbReference type="InterPro" id="IPR002083">
    <property type="entry name" value="MATH/TRAF_dom"/>
</dbReference>
<proteinExistence type="predicted"/>
<dbReference type="PROSITE" id="PS00972">
    <property type="entry name" value="USP_1"/>
    <property type="match status" value="1"/>
</dbReference>
<dbReference type="Proteomes" id="UP001233999">
    <property type="component" value="Unassembled WGS sequence"/>
</dbReference>
<dbReference type="Gene3D" id="2.60.210.10">
    <property type="entry name" value="Apoptosis, Tumor Necrosis Factor Receptor Associated Protein 2, Chain A"/>
    <property type="match status" value="1"/>
</dbReference>
<dbReference type="SUPFAM" id="SSF49599">
    <property type="entry name" value="TRAF domain-like"/>
    <property type="match status" value="1"/>
</dbReference>
<organism evidence="6 7">
    <name type="scientific">Diploptera punctata</name>
    <name type="common">Pacific beetle cockroach</name>
    <dbReference type="NCBI Taxonomy" id="6984"/>
    <lineage>
        <taxon>Eukaryota</taxon>
        <taxon>Metazoa</taxon>
        <taxon>Ecdysozoa</taxon>
        <taxon>Arthropoda</taxon>
        <taxon>Hexapoda</taxon>
        <taxon>Insecta</taxon>
        <taxon>Pterygota</taxon>
        <taxon>Neoptera</taxon>
        <taxon>Polyneoptera</taxon>
        <taxon>Dictyoptera</taxon>
        <taxon>Blattodea</taxon>
        <taxon>Blaberoidea</taxon>
        <taxon>Blaberidae</taxon>
        <taxon>Diplopterinae</taxon>
        <taxon>Diploptera</taxon>
    </lineage>
</organism>
<dbReference type="InterPro" id="IPR008974">
    <property type="entry name" value="TRAF-like"/>
</dbReference>
<evidence type="ECO:0000256" key="1">
    <source>
        <dbReference type="ARBA" id="ARBA00021393"/>
    </source>
</evidence>
<feature type="non-terminal residue" evidence="6">
    <location>
        <position position="1"/>
    </location>
</feature>
<dbReference type="SMART" id="SM00061">
    <property type="entry name" value="MATH"/>
    <property type="match status" value="1"/>
</dbReference>
<comment type="caution">
    <text evidence="6">The sequence shown here is derived from an EMBL/GenBank/DDBJ whole genome shotgun (WGS) entry which is preliminary data.</text>
</comment>
<dbReference type="Gene3D" id="3.90.70.10">
    <property type="entry name" value="Cysteine proteinases"/>
    <property type="match status" value="1"/>
</dbReference>
<dbReference type="InterPro" id="IPR028889">
    <property type="entry name" value="USP"/>
</dbReference>
<dbReference type="FunFam" id="2.60.210.10:FF:000006">
    <property type="entry name" value="Ubiquitin carboxyl-terminal hydrolase 7"/>
    <property type="match status" value="1"/>
</dbReference>
<evidence type="ECO:0000313" key="7">
    <source>
        <dbReference type="Proteomes" id="UP001233999"/>
    </source>
</evidence>
<feature type="domain" description="MATH" evidence="4">
    <location>
        <begin position="12"/>
        <end position="141"/>
    </location>
</feature>
<evidence type="ECO:0000256" key="3">
    <source>
        <dbReference type="ARBA" id="ARBA00031508"/>
    </source>
</evidence>
<sequence length="186" mass="21783">MQRWKKMKLVQKQHFRYTVHGFSKLKESQLSPSCYVRNLPWKIMVMPRTSQTQDRQTQKSLGFFLQCNGESESSSWSCYAVAELRLLSQKEDGEPFSRKIQHLFYSKENDWGFSHFMSWQDVLDPEKGFIKEDSITLEVHVVADAPHGVSWDSKKHTGYVGLKNQGATCYMNSLLQTLYFTNQLRK</sequence>
<dbReference type="PROSITE" id="PS50144">
    <property type="entry name" value="MATH"/>
    <property type="match status" value="1"/>
</dbReference>
<feature type="domain" description="USP" evidence="5">
    <location>
        <begin position="160"/>
        <end position="186"/>
    </location>
</feature>
<evidence type="ECO:0000259" key="4">
    <source>
        <dbReference type="PROSITE" id="PS50144"/>
    </source>
</evidence>
<dbReference type="InterPro" id="IPR018200">
    <property type="entry name" value="USP_CS"/>
</dbReference>
<dbReference type="PANTHER" id="PTHR47022">
    <property type="entry name" value="BTB AND MATH DOMAIN-CONTAINING PROTEIN 36-RELATED"/>
    <property type="match status" value="1"/>
</dbReference>
<dbReference type="Pfam" id="PF00443">
    <property type="entry name" value="UCH"/>
    <property type="match status" value="1"/>
</dbReference>
<dbReference type="InterPro" id="IPR038765">
    <property type="entry name" value="Papain-like_cys_pep_sf"/>
</dbReference>
<gene>
    <name evidence="6" type="ORF">L9F63_001026</name>
</gene>
<protein>
    <recommendedName>
        <fullName evidence="1">Ubiquitin carboxyl-terminal hydrolase 7</fullName>
    </recommendedName>
    <alternativeName>
        <fullName evidence="3">Ubiquitin thioesterase 7</fullName>
    </alternativeName>
    <alternativeName>
        <fullName evidence="2">Ubiquitin-specific-processing protease 7</fullName>
    </alternativeName>
</protein>
<dbReference type="EMBL" id="JASPKZ010000045">
    <property type="protein sequence ID" value="KAJ9600814.1"/>
    <property type="molecule type" value="Genomic_DNA"/>
</dbReference>
<dbReference type="AlphaFoldDB" id="A0AAD8AKN3"/>
<reference evidence="6" key="1">
    <citation type="journal article" date="2023" name="IScience">
        <title>Live-bearing cockroach genome reveals convergent evolutionary mechanisms linked to viviparity in insects and beyond.</title>
        <authorList>
            <person name="Fouks B."/>
            <person name="Harrison M.C."/>
            <person name="Mikhailova A.A."/>
            <person name="Marchal E."/>
            <person name="English S."/>
            <person name="Carruthers M."/>
            <person name="Jennings E.C."/>
            <person name="Chiamaka E.L."/>
            <person name="Frigard R.A."/>
            <person name="Pippel M."/>
            <person name="Attardo G.M."/>
            <person name="Benoit J.B."/>
            <person name="Bornberg-Bauer E."/>
            <person name="Tobe S.S."/>
        </authorList>
    </citation>
    <scope>NUCLEOTIDE SEQUENCE</scope>
    <source>
        <strain evidence="6">Stay&amp;Tobe</strain>
    </source>
</reference>
<reference evidence="6" key="2">
    <citation type="submission" date="2023-05" db="EMBL/GenBank/DDBJ databases">
        <authorList>
            <person name="Fouks B."/>
        </authorList>
    </citation>
    <scope>NUCLEOTIDE SEQUENCE</scope>
    <source>
        <strain evidence="6">Stay&amp;Tobe</strain>
        <tissue evidence="6">Testes</tissue>
    </source>
</reference>
<dbReference type="Pfam" id="PF22486">
    <property type="entry name" value="MATH_2"/>
    <property type="match status" value="1"/>
</dbReference>
<accession>A0AAD8AKN3</accession>
<dbReference type="CDD" id="cd03772">
    <property type="entry name" value="MATH_HAUSP"/>
    <property type="match status" value="1"/>
</dbReference>
<dbReference type="GO" id="GO:0016579">
    <property type="term" value="P:protein deubiquitination"/>
    <property type="evidence" value="ECO:0007669"/>
    <property type="project" value="InterPro"/>
</dbReference>
<evidence type="ECO:0000313" key="6">
    <source>
        <dbReference type="EMBL" id="KAJ9600814.1"/>
    </source>
</evidence>
<dbReference type="PANTHER" id="PTHR47022:SF1">
    <property type="entry name" value="BTB AND MATH DOMAIN-CONTAINING PROTEIN 36-RELATED"/>
    <property type="match status" value="1"/>
</dbReference>
<evidence type="ECO:0000259" key="5">
    <source>
        <dbReference type="PROSITE" id="PS50235"/>
    </source>
</evidence>
<dbReference type="GO" id="GO:0004843">
    <property type="term" value="F:cysteine-type deubiquitinase activity"/>
    <property type="evidence" value="ECO:0007669"/>
    <property type="project" value="InterPro"/>
</dbReference>